<dbReference type="InterPro" id="IPR029016">
    <property type="entry name" value="GAF-like_dom_sf"/>
</dbReference>
<dbReference type="RefSeq" id="XP_008605214.1">
    <property type="nucleotide sequence ID" value="XM_008606992.1"/>
</dbReference>
<reference evidence="7 9" key="1">
    <citation type="submission" date="2012-04" db="EMBL/GenBank/DDBJ databases">
        <title>The Genome Sequence of Saprolegnia declina VS20.</title>
        <authorList>
            <consortium name="The Broad Institute Genome Sequencing Platform"/>
            <person name="Russ C."/>
            <person name="Nusbaum C."/>
            <person name="Tyler B."/>
            <person name="van West P."/>
            <person name="Dieguez-Uribeondo J."/>
            <person name="de Bruijn I."/>
            <person name="Tripathy S."/>
            <person name="Jiang R."/>
            <person name="Young S.K."/>
            <person name="Zeng Q."/>
            <person name="Gargeya S."/>
            <person name="Fitzgerald M."/>
            <person name="Haas B."/>
            <person name="Abouelleil A."/>
            <person name="Alvarado L."/>
            <person name="Arachchi H.M."/>
            <person name="Berlin A."/>
            <person name="Chapman S.B."/>
            <person name="Goldberg J."/>
            <person name="Griggs A."/>
            <person name="Gujja S."/>
            <person name="Hansen M."/>
            <person name="Howarth C."/>
            <person name="Imamovic A."/>
            <person name="Larimer J."/>
            <person name="McCowen C."/>
            <person name="Montmayeur A."/>
            <person name="Murphy C."/>
            <person name="Neiman D."/>
            <person name="Pearson M."/>
            <person name="Priest M."/>
            <person name="Roberts A."/>
            <person name="Saif S."/>
            <person name="Shea T."/>
            <person name="Sisk P."/>
            <person name="Sykes S."/>
            <person name="Wortman J."/>
            <person name="Nusbaum C."/>
            <person name="Birren B."/>
        </authorList>
    </citation>
    <scope>NUCLEOTIDE SEQUENCE [LARGE SCALE GENOMIC DNA]</scope>
    <source>
        <strain evidence="7 9">VS20</strain>
    </source>
</reference>
<dbReference type="VEuPathDB" id="FungiDB:SDRG_16708"/>
<dbReference type="InterPro" id="IPR003018">
    <property type="entry name" value="GAF"/>
</dbReference>
<feature type="region of interest" description="Disordered" evidence="5">
    <location>
        <begin position="365"/>
        <end position="392"/>
    </location>
</feature>
<organism evidence="7 9">
    <name type="scientific">Saprolegnia diclina (strain VS20)</name>
    <dbReference type="NCBI Taxonomy" id="1156394"/>
    <lineage>
        <taxon>Eukaryota</taxon>
        <taxon>Sar</taxon>
        <taxon>Stramenopiles</taxon>
        <taxon>Oomycota</taxon>
        <taxon>Saprolegniomycetes</taxon>
        <taxon>Saprolegniales</taxon>
        <taxon>Saprolegniaceae</taxon>
        <taxon>Saprolegnia</taxon>
    </lineage>
</organism>
<dbReference type="AlphaFoldDB" id="T0PWM2"/>
<feature type="domain" description="FYVE-type" evidence="6">
    <location>
        <begin position="49"/>
        <end position="115"/>
    </location>
</feature>
<evidence type="ECO:0000256" key="1">
    <source>
        <dbReference type="ARBA" id="ARBA00022723"/>
    </source>
</evidence>
<dbReference type="STRING" id="1156394.T0PWM2"/>
<gene>
    <name evidence="8" type="ORF">SDRG_01467</name>
    <name evidence="7" type="ORF">SDRG_16708</name>
</gene>
<accession>T0PWM2</accession>
<evidence type="ECO:0000259" key="6">
    <source>
        <dbReference type="PROSITE" id="PS50178"/>
    </source>
</evidence>
<dbReference type="EMBL" id="JH767134">
    <property type="protein sequence ID" value="EQC41500.1"/>
    <property type="molecule type" value="Genomic_DNA"/>
</dbReference>
<dbReference type="InParanoid" id="T0PWM2"/>
<dbReference type="OrthoDB" id="303614at2759"/>
<feature type="compositionally biased region" description="Polar residues" evidence="5">
    <location>
        <begin position="371"/>
        <end position="392"/>
    </location>
</feature>
<dbReference type="PANTHER" id="PTHR43102:SF2">
    <property type="entry name" value="GAF DOMAIN-CONTAINING PROTEIN"/>
    <property type="match status" value="1"/>
</dbReference>
<dbReference type="RefSeq" id="XP_008621148.1">
    <property type="nucleotide sequence ID" value="XM_008622926.1"/>
</dbReference>
<dbReference type="GeneID" id="19957435"/>
<dbReference type="PROSITE" id="PS50178">
    <property type="entry name" value="ZF_FYVE"/>
    <property type="match status" value="1"/>
</dbReference>
<dbReference type="GO" id="GO:0008270">
    <property type="term" value="F:zinc ion binding"/>
    <property type="evidence" value="ECO:0007669"/>
    <property type="project" value="UniProtKB-KW"/>
</dbReference>
<evidence type="ECO:0000313" key="8">
    <source>
        <dbReference type="EMBL" id="EQC41500.1"/>
    </source>
</evidence>
<dbReference type="Gene3D" id="3.30.40.10">
    <property type="entry name" value="Zinc/RING finger domain, C3HC4 (zinc finger)"/>
    <property type="match status" value="1"/>
</dbReference>
<dbReference type="SMART" id="SM00064">
    <property type="entry name" value="FYVE"/>
    <property type="match status" value="1"/>
</dbReference>
<dbReference type="PANTHER" id="PTHR43102">
    <property type="entry name" value="SLR1143 PROTEIN"/>
    <property type="match status" value="1"/>
</dbReference>
<dbReference type="SUPFAM" id="SSF55781">
    <property type="entry name" value="GAF domain-like"/>
    <property type="match status" value="1"/>
</dbReference>
<dbReference type="Pfam" id="PF01590">
    <property type="entry name" value="GAF"/>
    <property type="match status" value="1"/>
</dbReference>
<dbReference type="SUPFAM" id="SSF57903">
    <property type="entry name" value="FYVE/PHD zinc finger"/>
    <property type="match status" value="1"/>
</dbReference>
<dbReference type="GeneID" id="19942194"/>
<dbReference type="eggNOG" id="KOG0230">
    <property type="taxonomic scope" value="Eukaryota"/>
</dbReference>
<dbReference type="SMART" id="SM00065">
    <property type="entry name" value="GAF"/>
    <property type="match status" value="1"/>
</dbReference>
<dbReference type="Pfam" id="PF01363">
    <property type="entry name" value="FYVE"/>
    <property type="match status" value="1"/>
</dbReference>
<evidence type="ECO:0000313" key="7">
    <source>
        <dbReference type="EMBL" id="EQC25420.1"/>
    </source>
</evidence>
<evidence type="ECO:0000256" key="3">
    <source>
        <dbReference type="ARBA" id="ARBA00022833"/>
    </source>
</evidence>
<dbReference type="InterPro" id="IPR013083">
    <property type="entry name" value="Znf_RING/FYVE/PHD"/>
</dbReference>
<protein>
    <recommendedName>
        <fullName evidence="6">FYVE-type domain-containing protein</fullName>
    </recommendedName>
</protein>
<dbReference type="OMA" id="LWVHSSE"/>
<keyword evidence="9" id="KW-1185">Reference proteome</keyword>
<dbReference type="InterPro" id="IPR000306">
    <property type="entry name" value="Znf_FYVE"/>
</dbReference>
<evidence type="ECO:0000256" key="5">
    <source>
        <dbReference type="SAM" id="MobiDB-lite"/>
    </source>
</evidence>
<dbReference type="InterPro" id="IPR011011">
    <property type="entry name" value="Znf_FYVE_PHD"/>
</dbReference>
<dbReference type="EMBL" id="JH767279">
    <property type="protein sequence ID" value="EQC25420.1"/>
    <property type="molecule type" value="Genomic_DNA"/>
</dbReference>
<dbReference type="InterPro" id="IPR017455">
    <property type="entry name" value="Znf_FYVE-rel"/>
</dbReference>
<dbReference type="Proteomes" id="UP000030762">
    <property type="component" value="Unassembled WGS sequence"/>
</dbReference>
<name>T0PWM2_SAPDV</name>
<evidence type="ECO:0000313" key="9">
    <source>
        <dbReference type="Proteomes" id="UP000030762"/>
    </source>
</evidence>
<dbReference type="Gene3D" id="3.30.450.40">
    <property type="match status" value="1"/>
</dbReference>
<proteinExistence type="predicted"/>
<keyword evidence="1" id="KW-0479">Metal-binding</keyword>
<sequence>MLMHPNAALSAPNLWYVQQQKAQRPEVVLDVSLGQWHAWSISQAHWVHDAHRSACHGCGHSFTFFRRKQHCRMCGEIICRQCARRVCLVTHDTKRKHKPQQRHIKVCPPCYASTQTTRVSKLPSPPASPTPGTFFATTPTIPLLEEKSLASSASFTASTCPSSPYCSLKEDAPPSIEELWMHSNEQARLQALWQLHILDSPREATYDTICSLLSDLTNCPIAYISFMDAHRQWFKASVGLFVPEVPREVSLCASTLHAPRPIVVPDTLRDSRFAKNPLVASATGIRFYAGAPIVLGSSGVAIGTLAVLDTVASKRSATLHDDVVHHLNRLARLVASYVERPQPLTPQVVLQQLLRQSMETKELLSGRGGTSWISGKPSTHRSWSSISEDTEQ</sequence>
<evidence type="ECO:0000256" key="4">
    <source>
        <dbReference type="PROSITE-ProRule" id="PRU00091"/>
    </source>
</evidence>
<evidence type="ECO:0000256" key="2">
    <source>
        <dbReference type="ARBA" id="ARBA00022771"/>
    </source>
</evidence>
<dbReference type="VEuPathDB" id="FungiDB:SDRG_01467"/>
<keyword evidence="3" id="KW-0862">Zinc</keyword>
<dbReference type="CDD" id="cd00065">
    <property type="entry name" value="FYVE_like_SF"/>
    <property type="match status" value="1"/>
</dbReference>
<keyword evidence="2 4" id="KW-0863">Zinc-finger</keyword>